<proteinExistence type="predicted"/>
<feature type="non-terminal residue" evidence="1">
    <location>
        <position position="108"/>
    </location>
</feature>
<organism evidence="1">
    <name type="scientific">Nothobranchius korthausae</name>
    <dbReference type="NCBI Taxonomy" id="1143690"/>
    <lineage>
        <taxon>Eukaryota</taxon>
        <taxon>Metazoa</taxon>
        <taxon>Chordata</taxon>
        <taxon>Craniata</taxon>
        <taxon>Vertebrata</taxon>
        <taxon>Euteleostomi</taxon>
        <taxon>Actinopterygii</taxon>
        <taxon>Neopterygii</taxon>
        <taxon>Teleostei</taxon>
        <taxon>Neoteleostei</taxon>
        <taxon>Acanthomorphata</taxon>
        <taxon>Ovalentaria</taxon>
        <taxon>Atherinomorphae</taxon>
        <taxon>Cyprinodontiformes</taxon>
        <taxon>Nothobranchiidae</taxon>
        <taxon>Nothobranchius</taxon>
    </lineage>
</organism>
<reference evidence="1" key="2">
    <citation type="submission" date="2016-06" db="EMBL/GenBank/DDBJ databases">
        <title>The genome of a short-lived fish provides insights into sex chromosome evolution and the genetic control of aging.</title>
        <authorList>
            <person name="Reichwald K."/>
            <person name="Felder M."/>
            <person name="Petzold A."/>
            <person name="Koch P."/>
            <person name="Groth M."/>
            <person name="Platzer M."/>
        </authorList>
    </citation>
    <scope>NUCLEOTIDE SEQUENCE</scope>
    <source>
        <tissue evidence="1">Brain</tissue>
    </source>
</reference>
<evidence type="ECO:0000313" key="1">
    <source>
        <dbReference type="EMBL" id="SBQ68565.1"/>
    </source>
</evidence>
<protein>
    <submittedName>
        <fullName evidence="1">Uncharacterized protein</fullName>
    </submittedName>
</protein>
<reference evidence="1" key="1">
    <citation type="submission" date="2016-05" db="EMBL/GenBank/DDBJ databases">
        <authorList>
            <person name="Lavstsen T."/>
            <person name="Jespersen J.S."/>
        </authorList>
    </citation>
    <scope>NUCLEOTIDE SEQUENCE</scope>
    <source>
        <tissue evidence="1">Brain</tissue>
    </source>
</reference>
<dbReference type="AlphaFoldDB" id="A0A1A8GA18"/>
<feature type="non-terminal residue" evidence="1">
    <location>
        <position position="1"/>
    </location>
</feature>
<gene>
    <name evidence="1" type="primary">Nfu_g_1_022505</name>
</gene>
<name>A0A1A8GA18_9TELE</name>
<dbReference type="EMBL" id="HAEC01000488">
    <property type="protein sequence ID" value="SBQ68565.1"/>
    <property type="molecule type" value="Transcribed_RNA"/>
</dbReference>
<sequence>EHRLSQDWLNSWFYHQSPPEHYNPPQHTHTHVSPHLQPQSCKTAACLFIPTSTESVSTMELWSACVALTLQTIRRLPHLPRPTENKSMNINSFTAICIFFFCLGIRTS</sequence>
<accession>A0A1A8GA18</accession>